<name>A0A6C0J5Z0_9ZZZZ</name>
<accession>A0A6C0J5Z0</accession>
<dbReference type="AlphaFoldDB" id="A0A6C0J5Z0"/>
<sequence length="342" mass="40770">MFYDTYTWEKKTYNVNDTIMTVALPVFNSKNIIFLPLESLKNQTKITFQWELIISEEHGLSRNIIKKYENKLPGCVKIIHKGIDPLKEGIQKGENKGIYPLINKWIDISRMGSKNSKIYVLQASDDYSTEKRLKTHYEHFKNPECILSSMPTGIFYNILNKKIILYDARKIKNLYDKTHLNMAYRKKYIDLYVNNKTKKFNKYIDSHIKKCILDGLNLKKLTKKTHLLDIDEYNWKTGFFTDGYNSISLERKNIYNKVYKKGYYFIDNNKIWLGNKYLKQYNYININKYIPKDILERLDNLSKNNIEKFTNLNNQKDSDNILYILFIIIIILFLIKFLLNSN</sequence>
<dbReference type="EMBL" id="MN740335">
    <property type="protein sequence ID" value="QHU01079.1"/>
    <property type="molecule type" value="Genomic_DNA"/>
</dbReference>
<protein>
    <recommendedName>
        <fullName evidence="3">Glycosyltransferase 2-like domain-containing protein</fullName>
    </recommendedName>
</protein>
<reference evidence="2" key="1">
    <citation type="journal article" date="2020" name="Nature">
        <title>Giant virus diversity and host interactions through global metagenomics.</title>
        <authorList>
            <person name="Schulz F."/>
            <person name="Roux S."/>
            <person name="Paez-Espino D."/>
            <person name="Jungbluth S."/>
            <person name="Walsh D.A."/>
            <person name="Denef V.J."/>
            <person name="McMahon K.D."/>
            <person name="Konstantinidis K.T."/>
            <person name="Eloe-Fadrosh E.A."/>
            <person name="Kyrpides N.C."/>
            <person name="Woyke T."/>
        </authorList>
    </citation>
    <scope>NUCLEOTIDE SEQUENCE</scope>
    <source>
        <strain evidence="2">GVMAG-M-3300025860-25</strain>
    </source>
</reference>
<dbReference type="InterPro" id="IPR029044">
    <property type="entry name" value="Nucleotide-diphossugar_trans"/>
</dbReference>
<feature type="transmembrane region" description="Helical" evidence="1">
    <location>
        <begin position="321"/>
        <end position="339"/>
    </location>
</feature>
<dbReference type="CDD" id="cd00761">
    <property type="entry name" value="Glyco_tranf_GTA_type"/>
    <property type="match status" value="1"/>
</dbReference>
<proteinExistence type="predicted"/>
<evidence type="ECO:0000256" key="1">
    <source>
        <dbReference type="SAM" id="Phobius"/>
    </source>
</evidence>
<keyword evidence="1" id="KW-1133">Transmembrane helix</keyword>
<keyword evidence="1" id="KW-0812">Transmembrane</keyword>
<organism evidence="2">
    <name type="scientific">viral metagenome</name>
    <dbReference type="NCBI Taxonomy" id="1070528"/>
    <lineage>
        <taxon>unclassified sequences</taxon>
        <taxon>metagenomes</taxon>
        <taxon>organismal metagenomes</taxon>
    </lineage>
</organism>
<dbReference type="SUPFAM" id="SSF53448">
    <property type="entry name" value="Nucleotide-diphospho-sugar transferases"/>
    <property type="match status" value="1"/>
</dbReference>
<evidence type="ECO:0008006" key="3">
    <source>
        <dbReference type="Google" id="ProtNLM"/>
    </source>
</evidence>
<keyword evidence="1" id="KW-0472">Membrane</keyword>
<evidence type="ECO:0000313" key="2">
    <source>
        <dbReference type="EMBL" id="QHU01079.1"/>
    </source>
</evidence>